<dbReference type="eggNOG" id="ENOG502RDU8">
    <property type="taxonomic scope" value="Eukaryota"/>
</dbReference>
<dbReference type="STRING" id="590646.G3B1W8"/>
<dbReference type="InterPro" id="IPR055343">
    <property type="entry name" value="CREG_beta-barrel"/>
</dbReference>
<dbReference type="GeneID" id="18246897"/>
<evidence type="ECO:0000259" key="1">
    <source>
        <dbReference type="Pfam" id="PF13883"/>
    </source>
</evidence>
<dbReference type="Pfam" id="PF13883">
    <property type="entry name" value="CREG_beta-barrel"/>
    <property type="match status" value="1"/>
</dbReference>
<dbReference type="Proteomes" id="UP000000707">
    <property type="component" value="Unassembled WGS sequence"/>
</dbReference>
<protein>
    <recommendedName>
        <fullName evidence="1">CREG-like beta-barrel domain-containing protein</fullName>
    </recommendedName>
</protein>
<evidence type="ECO:0000313" key="3">
    <source>
        <dbReference type="Proteomes" id="UP000000707"/>
    </source>
</evidence>
<dbReference type="Gene3D" id="2.30.110.10">
    <property type="entry name" value="Electron Transport, Fmn-binding Protein, Chain A"/>
    <property type="match status" value="1"/>
</dbReference>
<dbReference type="OrthoDB" id="2138282at2759"/>
<dbReference type="InterPro" id="IPR012349">
    <property type="entry name" value="Split_barrel_FMN-bd"/>
</dbReference>
<proteinExistence type="predicted"/>
<gene>
    <name evidence="2" type="ORF">CANTEDRAFT_113317</name>
</gene>
<dbReference type="KEGG" id="cten:18246897"/>
<reference evidence="2 3" key="1">
    <citation type="journal article" date="2011" name="Proc. Natl. Acad. Sci. U.S.A.">
        <title>Comparative genomics of xylose-fermenting fungi for enhanced biofuel production.</title>
        <authorList>
            <person name="Wohlbach D.J."/>
            <person name="Kuo A."/>
            <person name="Sato T.K."/>
            <person name="Potts K.M."/>
            <person name="Salamov A.A."/>
            <person name="LaButti K.M."/>
            <person name="Sun H."/>
            <person name="Clum A."/>
            <person name="Pangilinan J.L."/>
            <person name="Lindquist E.A."/>
            <person name="Lucas S."/>
            <person name="Lapidus A."/>
            <person name="Jin M."/>
            <person name="Gunawan C."/>
            <person name="Balan V."/>
            <person name="Dale B.E."/>
            <person name="Jeffries T.W."/>
            <person name="Zinkel R."/>
            <person name="Barry K.W."/>
            <person name="Grigoriev I.V."/>
            <person name="Gasch A.P."/>
        </authorList>
    </citation>
    <scope>NUCLEOTIDE SEQUENCE [LARGE SCALE GENOMIC DNA]</scope>
    <source>
        <strain evidence="3">ATCC 10573 / BCRC 21748 / CBS 615 / JCM 9827 / NBRC 10315 / NRRL Y-1498 / VKM Y-70</strain>
    </source>
</reference>
<organism evidence="3">
    <name type="scientific">Candida tenuis (strain ATCC 10573 / BCRC 21748 / CBS 615 / JCM 9827 / NBRC 10315 / NRRL Y-1498 / VKM Y-70)</name>
    <name type="common">Yeast</name>
    <name type="synonym">Yamadazyma tenuis</name>
    <dbReference type="NCBI Taxonomy" id="590646"/>
    <lineage>
        <taxon>Eukaryota</taxon>
        <taxon>Fungi</taxon>
        <taxon>Dikarya</taxon>
        <taxon>Ascomycota</taxon>
        <taxon>Saccharomycotina</taxon>
        <taxon>Pichiomycetes</taxon>
        <taxon>Debaryomycetaceae</taxon>
        <taxon>Yamadazyma</taxon>
    </lineage>
</organism>
<accession>G3B1W8</accession>
<dbReference type="HOGENOM" id="CLU_056802_3_0_1"/>
<feature type="domain" description="CREG-like beta-barrel" evidence="1">
    <location>
        <begin position="66"/>
        <end position="243"/>
    </location>
</feature>
<name>G3B1W8_CANTC</name>
<keyword evidence="3" id="KW-1185">Reference proteome</keyword>
<dbReference type="PANTHER" id="PTHR37273:SF1">
    <property type="entry name" value="ADL397C-AP"/>
    <property type="match status" value="1"/>
</dbReference>
<evidence type="ECO:0000313" key="2">
    <source>
        <dbReference type="EMBL" id="EGV64548.1"/>
    </source>
</evidence>
<dbReference type="AlphaFoldDB" id="G3B1W8"/>
<dbReference type="EMBL" id="GL996515">
    <property type="protein sequence ID" value="EGV64548.1"/>
    <property type="molecule type" value="Genomic_DNA"/>
</dbReference>
<dbReference type="SUPFAM" id="SSF50475">
    <property type="entry name" value="FMN-binding split barrel"/>
    <property type="match status" value="1"/>
</dbReference>
<dbReference type="PANTHER" id="PTHR37273">
    <property type="entry name" value="CHROMOSOME 8, WHOLE GENOME SHOTGUN SEQUENCE"/>
    <property type="match status" value="1"/>
</dbReference>
<sequence>MNFKNLFVFVQVALTYPIWMLWFDNKDGAESIPHIQNQMSLEEKEVSYNGAEETSNFVSERIPGEIEGASIARTLVSRESLANVNTFKTISQSGKKVDVPVSSVEYYADCDNDGDFFWLVVDIGSSYQNIISGSKYSFSIRVGDHHIHEDVNLEYPGGIVDSPAGSPRIILQGELQDVEDKDGKYGSLEECFLKRHPDSKMWIPNKSQSHKSHWAKFIVDDLYMVGGFGDRAFIGTIDTGIYHSVTSLDDH</sequence>